<dbReference type="Proteomes" id="UP000193560">
    <property type="component" value="Unassembled WGS sequence"/>
</dbReference>
<organism evidence="2 3">
    <name type="scientific">Absidia repens</name>
    <dbReference type="NCBI Taxonomy" id="90262"/>
    <lineage>
        <taxon>Eukaryota</taxon>
        <taxon>Fungi</taxon>
        <taxon>Fungi incertae sedis</taxon>
        <taxon>Mucoromycota</taxon>
        <taxon>Mucoromycotina</taxon>
        <taxon>Mucoromycetes</taxon>
        <taxon>Mucorales</taxon>
        <taxon>Cunninghamellaceae</taxon>
        <taxon>Absidia</taxon>
    </lineage>
</organism>
<gene>
    <name evidence="2" type="ORF">BCR42DRAFT_454320</name>
</gene>
<comment type="caution">
    <text evidence="2">The sequence shown here is derived from an EMBL/GenBank/DDBJ whole genome shotgun (WGS) entry which is preliminary data.</text>
</comment>
<keyword evidence="3" id="KW-1185">Reference proteome</keyword>
<name>A0A1X2I718_9FUNG</name>
<feature type="compositionally biased region" description="Polar residues" evidence="1">
    <location>
        <begin position="278"/>
        <end position="295"/>
    </location>
</feature>
<protein>
    <submittedName>
        <fullName evidence="2">Uncharacterized protein</fullName>
    </submittedName>
</protein>
<feature type="compositionally biased region" description="Polar residues" evidence="1">
    <location>
        <begin position="193"/>
        <end position="206"/>
    </location>
</feature>
<feature type="region of interest" description="Disordered" evidence="1">
    <location>
        <begin position="186"/>
        <end position="206"/>
    </location>
</feature>
<dbReference type="AlphaFoldDB" id="A0A1X2I718"/>
<sequence>MKVSKLERFLLEDTPLFQNRQVNLVVEKGPAYSPSKEDNRIYMVDISDGVTWMLGFLLEGYSTVDSLESRSPLATLQDGMTTGIHILSARVCVYRRGNRLCHILYINHCRPIHKGHTTPMSKEVEDMQNRPNIRKWLEKLEQGTEAYFLSKCVQDEFWDVYLQHVEPYLDHLTTAFTTIGQRTTQAHNDDSLSTRQADAPIPSSSLPTSHQLLIPPPSPKAQKLSPLGPHFPPTIAWEDIQQLILDIFDDESNDLFMDGFIPIPHRIWEQMDTTTKENNNTLVNKPLTPQQSPTERPNMMQKPTHVTTKNDWRQLFLDVTGEKTEYDRRKKLNAAKMEWAMTDTKLILD</sequence>
<reference evidence="2 3" key="1">
    <citation type="submission" date="2016-07" db="EMBL/GenBank/DDBJ databases">
        <title>Pervasive Adenine N6-methylation of Active Genes in Fungi.</title>
        <authorList>
            <consortium name="DOE Joint Genome Institute"/>
            <person name="Mondo S.J."/>
            <person name="Dannebaum R.O."/>
            <person name="Kuo R.C."/>
            <person name="Labutti K."/>
            <person name="Haridas S."/>
            <person name="Kuo A."/>
            <person name="Salamov A."/>
            <person name="Ahrendt S.R."/>
            <person name="Lipzen A."/>
            <person name="Sullivan W."/>
            <person name="Andreopoulos W.B."/>
            <person name="Clum A."/>
            <person name="Lindquist E."/>
            <person name="Daum C."/>
            <person name="Ramamoorthy G.K."/>
            <person name="Gryganskyi A."/>
            <person name="Culley D."/>
            <person name="Magnuson J.K."/>
            <person name="James T.Y."/>
            <person name="O'Malley M.A."/>
            <person name="Stajich J.E."/>
            <person name="Spatafora J.W."/>
            <person name="Visel A."/>
            <person name="Grigoriev I.V."/>
        </authorList>
    </citation>
    <scope>NUCLEOTIDE SEQUENCE [LARGE SCALE GENOMIC DNA]</scope>
    <source>
        <strain evidence="2 3">NRRL 1336</strain>
    </source>
</reference>
<evidence type="ECO:0000256" key="1">
    <source>
        <dbReference type="SAM" id="MobiDB-lite"/>
    </source>
</evidence>
<dbReference type="OrthoDB" id="2290276at2759"/>
<evidence type="ECO:0000313" key="3">
    <source>
        <dbReference type="Proteomes" id="UP000193560"/>
    </source>
</evidence>
<proteinExistence type="predicted"/>
<feature type="region of interest" description="Disordered" evidence="1">
    <location>
        <begin position="278"/>
        <end position="307"/>
    </location>
</feature>
<dbReference type="EMBL" id="MCGE01000023">
    <property type="protein sequence ID" value="ORZ10758.1"/>
    <property type="molecule type" value="Genomic_DNA"/>
</dbReference>
<evidence type="ECO:0000313" key="2">
    <source>
        <dbReference type="EMBL" id="ORZ10758.1"/>
    </source>
</evidence>
<accession>A0A1X2I718</accession>